<comment type="subcellular location">
    <subcellularLocation>
        <location evidence="1">Nucleus</location>
    </subcellularLocation>
</comment>
<dbReference type="GO" id="GO:0005634">
    <property type="term" value="C:nucleus"/>
    <property type="evidence" value="ECO:0007669"/>
    <property type="project" value="UniProtKB-SubCell"/>
</dbReference>
<dbReference type="STRING" id="157072.A0A024UTK7"/>
<dbReference type="SUPFAM" id="SSF48371">
    <property type="entry name" value="ARM repeat"/>
    <property type="match status" value="1"/>
</dbReference>
<dbReference type="InterPro" id="IPR032682">
    <property type="entry name" value="Cnd1_C"/>
</dbReference>
<dbReference type="PANTHER" id="PTHR14222">
    <property type="entry name" value="CONDENSIN"/>
    <property type="match status" value="1"/>
</dbReference>
<dbReference type="InterPro" id="IPR026971">
    <property type="entry name" value="CND1/NCAPD3"/>
</dbReference>
<keyword evidence="5" id="KW-0539">Nucleus</keyword>
<feature type="compositionally biased region" description="Acidic residues" evidence="7">
    <location>
        <begin position="1245"/>
        <end position="1263"/>
    </location>
</feature>
<evidence type="ECO:0000256" key="7">
    <source>
        <dbReference type="SAM" id="MobiDB-lite"/>
    </source>
</evidence>
<evidence type="ECO:0000256" key="1">
    <source>
        <dbReference type="ARBA" id="ARBA00004123"/>
    </source>
</evidence>
<feature type="compositionally biased region" description="Basic residues" evidence="7">
    <location>
        <begin position="1269"/>
        <end position="1282"/>
    </location>
</feature>
<dbReference type="PANTHER" id="PTHR14222:SF1">
    <property type="entry name" value="CONDENSIN-2 COMPLEX SUBUNIT D3"/>
    <property type="match status" value="1"/>
</dbReference>
<feature type="region of interest" description="Disordered" evidence="7">
    <location>
        <begin position="1244"/>
        <end position="1282"/>
    </location>
</feature>
<dbReference type="GO" id="GO:0007076">
    <property type="term" value="P:mitotic chromosome condensation"/>
    <property type="evidence" value="ECO:0007669"/>
    <property type="project" value="InterPro"/>
</dbReference>
<keyword evidence="3" id="KW-0498">Mitosis</keyword>
<dbReference type="GO" id="GO:0000779">
    <property type="term" value="C:condensed chromosome, centromeric region"/>
    <property type="evidence" value="ECO:0007669"/>
    <property type="project" value="TreeGrafter"/>
</dbReference>
<dbReference type="GO" id="GO:0042393">
    <property type="term" value="F:histone binding"/>
    <property type="evidence" value="ECO:0007669"/>
    <property type="project" value="TreeGrafter"/>
</dbReference>
<keyword evidence="6" id="KW-0131">Cell cycle</keyword>
<proteinExistence type="predicted"/>
<dbReference type="Gene3D" id="1.25.10.10">
    <property type="entry name" value="Leucine-rich Repeat Variant"/>
    <property type="match status" value="2"/>
</dbReference>
<dbReference type="eggNOG" id="KOG0413">
    <property type="taxonomic scope" value="Eukaryota"/>
</dbReference>
<dbReference type="GO" id="GO:0000796">
    <property type="term" value="C:condensin complex"/>
    <property type="evidence" value="ECO:0007669"/>
    <property type="project" value="TreeGrafter"/>
</dbReference>
<keyword evidence="4" id="KW-0226">DNA condensation</keyword>
<reference evidence="9" key="1">
    <citation type="submission" date="2013-12" db="EMBL/GenBank/DDBJ databases">
        <title>The Genome Sequence of Aphanomyces invadans NJM9701.</title>
        <authorList>
            <consortium name="The Broad Institute Genomics Platform"/>
            <person name="Russ C."/>
            <person name="Tyler B."/>
            <person name="van West P."/>
            <person name="Dieguez-Uribeondo J."/>
            <person name="Young S.K."/>
            <person name="Zeng Q."/>
            <person name="Gargeya S."/>
            <person name="Fitzgerald M."/>
            <person name="Abouelleil A."/>
            <person name="Alvarado L."/>
            <person name="Chapman S.B."/>
            <person name="Gainer-Dewar J."/>
            <person name="Goldberg J."/>
            <person name="Griggs A."/>
            <person name="Gujja S."/>
            <person name="Hansen M."/>
            <person name="Howarth C."/>
            <person name="Imamovic A."/>
            <person name="Ireland A."/>
            <person name="Larimer J."/>
            <person name="McCowan C."/>
            <person name="Murphy C."/>
            <person name="Pearson M."/>
            <person name="Poon T.W."/>
            <person name="Priest M."/>
            <person name="Roberts A."/>
            <person name="Saif S."/>
            <person name="Shea T."/>
            <person name="Sykes S."/>
            <person name="Wortman J."/>
            <person name="Nusbaum C."/>
            <person name="Birren B."/>
        </authorList>
    </citation>
    <scope>NUCLEOTIDE SEQUENCE [LARGE SCALE GENOMIC DNA]</scope>
    <source>
        <strain evidence="9">NJM9701</strain>
    </source>
</reference>
<evidence type="ECO:0000313" key="9">
    <source>
        <dbReference type="EMBL" id="ETW08948.1"/>
    </source>
</evidence>
<evidence type="ECO:0000256" key="2">
    <source>
        <dbReference type="ARBA" id="ARBA00022618"/>
    </source>
</evidence>
<feature type="domain" description="Condensin complex subunit 1 C-terminal" evidence="8">
    <location>
        <begin position="850"/>
        <end position="958"/>
    </location>
</feature>
<evidence type="ECO:0000256" key="4">
    <source>
        <dbReference type="ARBA" id="ARBA00023067"/>
    </source>
</evidence>
<name>A0A024UTK7_9STRA</name>
<sequence>MRRECLDDVWDELRQCIAFFDLRGISDEDVEDILTQKFQLLNASHKDETYNCLDALPTTRLERTALCFARVLDLIQTSPSMSNKFWKTLSKVVDKRAMHRTVLATIDLCMSKVSALAKVTGSAPTDDQSPLSKGLLAAKVYLMWLHIPGGSAYSIFMPFVYQDALWVLLGWAKVMYAPELEEQASKTARAGQTKRKQAKKPSYVASTELAEYGKDVLTILVSLGSMQSFNLDAVTSTLDAIVSIAALMAVQAVPAEECRQILKALYPNHAQQVLVRLMPALAFRDKSLPGGARDIQQHMTAFHVWSLETSDQLLGSHGNDDANAMNAMVVLQQLCIRSPEKTDYRKKVAAALVTLFFHHVLPHPGYTSTLMTFLDSFSRSEKVTCRQFAVEVTTQLIVHDGWTDQFSLQFGILMRRARDRSVWVRNKALVGMASVLSKALHKQASGWSPALEQVVVAELTSSKSFSDETPPIRVWTHLIQLLQMCLEDGKKMVRKSALQVLEVLLVVERDMGIVAEIQLKCTDSSVLVRKQAMHVLTTLVLKDPSNRDLHNIWSWGVLPLVNDPEPMVQTSCVDFVDQVLFQRLGEWHDYRRRGLEITHALKCVHDQFDHLDRMLITFAQVALRLLVKAGKIDVPQVIKNCIAGIQIPETTTSSWVVLDELHARLIDHVTTSDCRALTKMWNEKQDQNSLRMLRVLSSIASRVAALDASKIAKRLQVALQSFSFHMNVIPGAIHTLVRLQDDKSWQTSLWAACDEVIQDVVTNGVQDISRLQRVLCTMGDLWDGQHDQPQRLQHIQRFLLPTFNQQSTPSAVRAVAFLALGKVSLASQSIAKDSMTMFIRELQTSDNVAIRSNILLVLGDLCMQYTSMVEVYVPTIAACFMNPDVLLRRNVLLMLTQLILQGYIKWKDSLLHYFLHLVVDDDAELAHLARHVLSGPLLQKTPHLFTTKFVETIFVLNNVILPSVSAVGLVMSDAEVHALSFCGADLFPNRWKIYHFMLNTMSDFQKVDVTGKLTRGILEEVSEQKLPLHDNAKDIQDNSVERVVQDTLLVLSSSEIKLTHGGAGDDDDELEPSSMKEATRKLASKLSKKNLMVNVIPVVIGVKHQLEAKRSPVMRYLLHYIQDLMTSFKEEVMDVLNTDPQLAKEIAFDLKQYKAMKLAKSRPSLGGGPAVLPGASIVPLGVTSTPLLKKHMTPLTRILRERRASFNDYSDDEGVTKTLDFSAMSKHRTPHIAHVHIAPLVESVPVEEAETGTESSSDSDFEAVEQKPKKALVKRARRRAAK</sequence>
<accession>A0A024UTK7</accession>
<organism evidence="9">
    <name type="scientific">Aphanomyces invadans</name>
    <dbReference type="NCBI Taxonomy" id="157072"/>
    <lineage>
        <taxon>Eukaryota</taxon>
        <taxon>Sar</taxon>
        <taxon>Stramenopiles</taxon>
        <taxon>Oomycota</taxon>
        <taxon>Saprolegniomycetes</taxon>
        <taxon>Saprolegniales</taxon>
        <taxon>Verrucalvaceae</taxon>
        <taxon>Aphanomyces</taxon>
    </lineage>
</organism>
<protein>
    <recommendedName>
        <fullName evidence="8">Condensin complex subunit 1 C-terminal domain-containing protein</fullName>
    </recommendedName>
</protein>
<evidence type="ECO:0000256" key="6">
    <source>
        <dbReference type="ARBA" id="ARBA00023306"/>
    </source>
</evidence>
<dbReference type="VEuPathDB" id="FungiDB:H310_01429"/>
<dbReference type="OrthoDB" id="10263978at2759"/>
<dbReference type="EMBL" id="KI913953">
    <property type="protein sequence ID" value="ETW08948.1"/>
    <property type="molecule type" value="Genomic_DNA"/>
</dbReference>
<evidence type="ECO:0000259" key="8">
    <source>
        <dbReference type="Pfam" id="PF12717"/>
    </source>
</evidence>
<dbReference type="InterPro" id="IPR011989">
    <property type="entry name" value="ARM-like"/>
</dbReference>
<evidence type="ECO:0000256" key="3">
    <source>
        <dbReference type="ARBA" id="ARBA00022776"/>
    </source>
</evidence>
<dbReference type="GO" id="GO:0051301">
    <property type="term" value="P:cell division"/>
    <property type="evidence" value="ECO:0007669"/>
    <property type="project" value="UniProtKB-KW"/>
</dbReference>
<evidence type="ECO:0000256" key="5">
    <source>
        <dbReference type="ARBA" id="ARBA00023242"/>
    </source>
</evidence>
<keyword evidence="2" id="KW-0132">Cell division</keyword>
<dbReference type="GeneID" id="20078479"/>
<dbReference type="RefSeq" id="XP_008862753.1">
    <property type="nucleotide sequence ID" value="XM_008864531.1"/>
</dbReference>
<dbReference type="InterPro" id="IPR016024">
    <property type="entry name" value="ARM-type_fold"/>
</dbReference>
<dbReference type="GO" id="GO:0010032">
    <property type="term" value="P:meiotic chromosome condensation"/>
    <property type="evidence" value="ECO:0007669"/>
    <property type="project" value="TreeGrafter"/>
</dbReference>
<dbReference type="Pfam" id="PF12717">
    <property type="entry name" value="Cnd1"/>
    <property type="match status" value="1"/>
</dbReference>
<gene>
    <name evidence="9" type="ORF">H310_01429</name>
</gene>